<evidence type="ECO:0000256" key="10">
    <source>
        <dbReference type="ARBA" id="ARBA00023315"/>
    </source>
</evidence>
<evidence type="ECO:0000256" key="8">
    <source>
        <dbReference type="ARBA" id="ARBA00022919"/>
    </source>
</evidence>
<dbReference type="InterPro" id="IPR050087">
    <property type="entry name" value="AON_synthase_class-II"/>
</dbReference>
<feature type="domain" description="Aminotransferase class I/classII large" evidence="11">
    <location>
        <begin position="154"/>
        <end position="457"/>
    </location>
</feature>
<keyword evidence="9" id="KW-0443">Lipid metabolism</keyword>
<evidence type="ECO:0000313" key="13">
    <source>
        <dbReference type="Proteomes" id="UP000262825"/>
    </source>
</evidence>
<accession>A0A376B4L8</accession>
<evidence type="ECO:0000256" key="4">
    <source>
        <dbReference type="ARBA" id="ARBA00008392"/>
    </source>
</evidence>
<dbReference type="Gene3D" id="3.40.640.10">
    <property type="entry name" value="Type I PLP-dependent aspartate aminotransferase-like (Major domain)"/>
    <property type="match status" value="1"/>
</dbReference>
<dbReference type="VEuPathDB" id="FungiDB:SCODWIG_01374"/>
<dbReference type="GO" id="GO:0004758">
    <property type="term" value="F:serine C-palmitoyltransferase activity"/>
    <property type="evidence" value="ECO:0007669"/>
    <property type="project" value="TreeGrafter"/>
</dbReference>
<keyword evidence="10" id="KW-0012">Acyltransferase</keyword>
<proteinExistence type="inferred from homology"/>
<comment type="cofactor">
    <cofactor evidence="1">
        <name>pyridoxal 5'-phosphate</name>
        <dbReference type="ChEBI" id="CHEBI:597326"/>
    </cofactor>
</comment>
<dbReference type="GO" id="GO:0030170">
    <property type="term" value="F:pyridoxal phosphate binding"/>
    <property type="evidence" value="ECO:0007669"/>
    <property type="project" value="InterPro"/>
</dbReference>
<sequence length="560" mass="63259">MSTPPQHSHTHAPVFNFELLHSIVLSFADRLFEESNKIPVFKYIVQYIRKSHQDDPYRTMIELCLIIYGIIYFLAKPKKTRAHNANNLYLSNKETNLLIEEWEPEPLAVPISEDVDKSGAAWRLKSIPKIVKYYNSKPNYVDLQVNGAENTYTNVLNMSSFNFLQLNTHPEVMDAITETIKNYGVGSCGPAGFYGNEDVHYNLEYDLAKFFGTENAVLYGQDFCVAPSVLSTFAKRGDFIVADNQVSVSIQNALSLSRSTVYYYQHNDMDSLESLLIKINEDEKHEPIIHRKFIVTEAVFHNSGDLCPLDKIAELKEKYKFRLFLDETLSLGVLGAHGKGITEHFGFEKTGSVVDIVVGSMANVFGLSGGFVLGDDVMSYFQRIGSNAYCFSASLPPYGAKGCSAILDVLKRDNSTVLNLQKNSRKLHDLFFSTTSILNYFQITSSEYSPIVHLSLTPDFRYSKFGSTLEDIYAKLLKQQETCKQDIEIEEFNKEEFFLQSIANKVLERGNILIARNPHALKHESLPISPSLLVCCSSSMSDEEIVKSFNVIKEVIMEVV</sequence>
<evidence type="ECO:0000256" key="9">
    <source>
        <dbReference type="ARBA" id="ARBA00023098"/>
    </source>
</evidence>
<protein>
    <recommendedName>
        <fullName evidence="5">serine C-palmitoyltransferase</fullName>
        <ecNumber evidence="5">2.3.1.50</ecNumber>
    </recommendedName>
</protein>
<dbReference type="Gene3D" id="3.90.1150.10">
    <property type="entry name" value="Aspartate Aminotransferase, domain 1"/>
    <property type="match status" value="1"/>
</dbReference>
<evidence type="ECO:0000256" key="2">
    <source>
        <dbReference type="ARBA" id="ARBA00004760"/>
    </source>
</evidence>
<organism evidence="12 13">
    <name type="scientific">Saccharomycodes ludwigii</name>
    <dbReference type="NCBI Taxonomy" id="36035"/>
    <lineage>
        <taxon>Eukaryota</taxon>
        <taxon>Fungi</taxon>
        <taxon>Dikarya</taxon>
        <taxon>Ascomycota</taxon>
        <taxon>Saccharomycotina</taxon>
        <taxon>Saccharomycetes</taxon>
        <taxon>Saccharomycodales</taxon>
        <taxon>Saccharomycodaceae</taxon>
        <taxon>Saccharomycodes</taxon>
    </lineage>
</organism>
<comment type="pathway">
    <text evidence="3">Sphingolipid metabolism.</text>
</comment>
<evidence type="ECO:0000256" key="1">
    <source>
        <dbReference type="ARBA" id="ARBA00001933"/>
    </source>
</evidence>
<dbReference type="InterPro" id="IPR015424">
    <property type="entry name" value="PyrdxlP-dep_Trfase"/>
</dbReference>
<keyword evidence="7" id="KW-0663">Pyridoxal phosphate</keyword>
<keyword evidence="8" id="KW-0746">Sphingolipid metabolism</keyword>
<dbReference type="GO" id="GO:0016020">
    <property type="term" value="C:membrane"/>
    <property type="evidence" value="ECO:0007669"/>
    <property type="project" value="GOC"/>
</dbReference>
<comment type="similarity">
    <text evidence="4">Belongs to the class-II pyridoxal-phosphate-dependent aminotransferase family.</text>
</comment>
<keyword evidence="13" id="KW-1185">Reference proteome</keyword>
<dbReference type="PANTHER" id="PTHR13693:SF2">
    <property type="entry name" value="SERINE PALMITOYLTRANSFERASE 1"/>
    <property type="match status" value="1"/>
</dbReference>
<evidence type="ECO:0000256" key="7">
    <source>
        <dbReference type="ARBA" id="ARBA00022898"/>
    </source>
</evidence>
<evidence type="ECO:0000256" key="3">
    <source>
        <dbReference type="ARBA" id="ARBA00004991"/>
    </source>
</evidence>
<dbReference type="EMBL" id="UFAJ01000171">
    <property type="protein sequence ID" value="SSD59613.1"/>
    <property type="molecule type" value="Genomic_DNA"/>
</dbReference>
<gene>
    <name evidence="12" type="ORF">SCODWIG_01374</name>
</gene>
<dbReference type="InterPro" id="IPR015421">
    <property type="entry name" value="PyrdxlP-dep_Trfase_major"/>
</dbReference>
<evidence type="ECO:0000259" key="11">
    <source>
        <dbReference type="Pfam" id="PF00155"/>
    </source>
</evidence>
<name>A0A376B4L8_9ASCO</name>
<dbReference type="SUPFAM" id="SSF53383">
    <property type="entry name" value="PLP-dependent transferases"/>
    <property type="match status" value="1"/>
</dbReference>
<dbReference type="OrthoDB" id="3168162at2759"/>
<evidence type="ECO:0000256" key="6">
    <source>
        <dbReference type="ARBA" id="ARBA00022679"/>
    </source>
</evidence>
<keyword evidence="6 12" id="KW-0808">Transferase</keyword>
<dbReference type="EC" id="2.3.1.50" evidence="5"/>
<dbReference type="GO" id="GO:0046512">
    <property type="term" value="P:sphingosine biosynthetic process"/>
    <property type="evidence" value="ECO:0007669"/>
    <property type="project" value="TreeGrafter"/>
</dbReference>
<evidence type="ECO:0000313" key="12">
    <source>
        <dbReference type="EMBL" id="SSD59613.1"/>
    </source>
</evidence>
<dbReference type="PANTHER" id="PTHR13693">
    <property type="entry name" value="CLASS II AMINOTRANSFERASE/8-AMINO-7-OXONONANOATE SYNTHASE"/>
    <property type="match status" value="1"/>
</dbReference>
<reference evidence="13" key="1">
    <citation type="submission" date="2018-06" db="EMBL/GenBank/DDBJ databases">
        <authorList>
            <person name="Guldener U."/>
        </authorList>
    </citation>
    <scope>NUCLEOTIDE SEQUENCE [LARGE SCALE GENOMIC DNA]</scope>
    <source>
        <strain evidence="13">UTAD17</strain>
    </source>
</reference>
<dbReference type="AlphaFoldDB" id="A0A376B4L8"/>
<evidence type="ECO:0000256" key="5">
    <source>
        <dbReference type="ARBA" id="ARBA00013220"/>
    </source>
</evidence>
<dbReference type="GO" id="GO:0046513">
    <property type="term" value="P:ceramide biosynthetic process"/>
    <property type="evidence" value="ECO:0007669"/>
    <property type="project" value="TreeGrafter"/>
</dbReference>
<dbReference type="InterPro" id="IPR015422">
    <property type="entry name" value="PyrdxlP-dep_Trfase_small"/>
</dbReference>
<dbReference type="Pfam" id="PF00155">
    <property type="entry name" value="Aminotran_1_2"/>
    <property type="match status" value="1"/>
</dbReference>
<dbReference type="GO" id="GO:0005783">
    <property type="term" value="C:endoplasmic reticulum"/>
    <property type="evidence" value="ECO:0007669"/>
    <property type="project" value="TreeGrafter"/>
</dbReference>
<dbReference type="Proteomes" id="UP000262825">
    <property type="component" value="Unassembled WGS sequence"/>
</dbReference>
<dbReference type="InterPro" id="IPR004839">
    <property type="entry name" value="Aminotransferase_I/II_large"/>
</dbReference>
<comment type="pathway">
    <text evidence="2">Lipid metabolism; sphingolipid metabolism.</text>
</comment>